<evidence type="ECO:0000313" key="1">
    <source>
        <dbReference type="EnsemblPlants" id="AET2Gv20043600.1"/>
    </source>
</evidence>
<protein>
    <recommendedName>
        <fullName evidence="3">Serine-threonine/tyrosine-protein kinase catalytic domain-containing protein</fullName>
    </recommendedName>
</protein>
<dbReference type="Proteomes" id="UP000015105">
    <property type="component" value="Chromosome 2D"/>
</dbReference>
<name>A0A453A9U7_AEGTS</name>
<dbReference type="PANTHER" id="PTHR45707:SF59">
    <property type="entry name" value="PROTEIN KINASE DOMAIN-CONTAINING PROTEIN"/>
    <property type="match status" value="1"/>
</dbReference>
<evidence type="ECO:0000313" key="2">
    <source>
        <dbReference type="Proteomes" id="UP000015105"/>
    </source>
</evidence>
<dbReference type="SUPFAM" id="SSF56112">
    <property type="entry name" value="Protein kinase-like (PK-like)"/>
    <property type="match status" value="1"/>
</dbReference>
<organism evidence="1 2">
    <name type="scientific">Aegilops tauschii subsp. strangulata</name>
    <name type="common">Goatgrass</name>
    <dbReference type="NCBI Taxonomy" id="200361"/>
    <lineage>
        <taxon>Eukaryota</taxon>
        <taxon>Viridiplantae</taxon>
        <taxon>Streptophyta</taxon>
        <taxon>Embryophyta</taxon>
        <taxon>Tracheophyta</taxon>
        <taxon>Spermatophyta</taxon>
        <taxon>Magnoliopsida</taxon>
        <taxon>Liliopsida</taxon>
        <taxon>Poales</taxon>
        <taxon>Poaceae</taxon>
        <taxon>BOP clade</taxon>
        <taxon>Pooideae</taxon>
        <taxon>Triticodae</taxon>
        <taxon>Triticeae</taxon>
        <taxon>Triticinae</taxon>
        <taxon>Aegilops</taxon>
    </lineage>
</organism>
<proteinExistence type="predicted"/>
<reference evidence="2" key="2">
    <citation type="journal article" date="2017" name="Nat. Plants">
        <title>The Aegilops tauschii genome reveals multiple impacts of transposons.</title>
        <authorList>
            <person name="Zhao G."/>
            <person name="Zou C."/>
            <person name="Li K."/>
            <person name="Wang K."/>
            <person name="Li T."/>
            <person name="Gao L."/>
            <person name="Zhang X."/>
            <person name="Wang H."/>
            <person name="Yang Z."/>
            <person name="Liu X."/>
            <person name="Jiang W."/>
            <person name="Mao L."/>
            <person name="Kong X."/>
            <person name="Jiao Y."/>
            <person name="Jia J."/>
        </authorList>
    </citation>
    <scope>NUCLEOTIDE SEQUENCE [LARGE SCALE GENOMIC DNA]</scope>
    <source>
        <strain evidence="2">cv. AL8/78</strain>
    </source>
</reference>
<keyword evidence="2" id="KW-1185">Reference proteome</keyword>
<reference evidence="2" key="1">
    <citation type="journal article" date="2014" name="Science">
        <title>Ancient hybridizations among the ancestral genomes of bread wheat.</title>
        <authorList>
            <consortium name="International Wheat Genome Sequencing Consortium,"/>
            <person name="Marcussen T."/>
            <person name="Sandve S.R."/>
            <person name="Heier L."/>
            <person name="Spannagl M."/>
            <person name="Pfeifer M."/>
            <person name="Jakobsen K.S."/>
            <person name="Wulff B.B."/>
            <person name="Steuernagel B."/>
            <person name="Mayer K.F."/>
            <person name="Olsen O.A."/>
        </authorList>
    </citation>
    <scope>NUCLEOTIDE SEQUENCE [LARGE SCALE GENOMIC DNA]</scope>
    <source>
        <strain evidence="2">cv. AL8/78</strain>
    </source>
</reference>
<reference evidence="1" key="4">
    <citation type="submission" date="2019-03" db="UniProtKB">
        <authorList>
            <consortium name="EnsemblPlants"/>
        </authorList>
    </citation>
    <scope>IDENTIFICATION</scope>
</reference>
<dbReference type="STRING" id="200361.A0A453A9U7"/>
<accession>A0A453A9U7</accession>
<dbReference type="Gene3D" id="3.30.200.20">
    <property type="entry name" value="Phosphorylase Kinase, domain 1"/>
    <property type="match status" value="1"/>
</dbReference>
<dbReference type="PANTHER" id="PTHR45707">
    <property type="entry name" value="C2 CALCIUM/LIPID-BINDING PLANT PHOSPHORIBOSYLTRANSFERASE FAMILY PROTEIN"/>
    <property type="match status" value="1"/>
</dbReference>
<dbReference type="EnsemblPlants" id="AET2Gv20043600.1">
    <property type="protein sequence ID" value="AET2Gv20043600.1"/>
    <property type="gene ID" value="AET2Gv20043600"/>
</dbReference>
<reference evidence="1" key="5">
    <citation type="journal article" date="2021" name="G3 (Bethesda)">
        <title>Aegilops tauschii genome assembly Aet v5.0 features greater sequence contiguity and improved annotation.</title>
        <authorList>
            <person name="Wang L."/>
            <person name="Zhu T."/>
            <person name="Rodriguez J.C."/>
            <person name="Deal K.R."/>
            <person name="Dubcovsky J."/>
            <person name="McGuire P.E."/>
            <person name="Lux T."/>
            <person name="Spannagl M."/>
            <person name="Mayer K.F.X."/>
            <person name="Baldrich P."/>
            <person name="Meyers B.C."/>
            <person name="Huo N."/>
            <person name="Gu Y.Q."/>
            <person name="Zhou H."/>
            <person name="Devos K.M."/>
            <person name="Bennetzen J.L."/>
            <person name="Unver T."/>
            <person name="Budak H."/>
            <person name="Gulick P.J."/>
            <person name="Galiba G."/>
            <person name="Kalapos B."/>
            <person name="Nelson D.R."/>
            <person name="Li P."/>
            <person name="You F.M."/>
            <person name="Luo M.C."/>
            <person name="Dvorak J."/>
        </authorList>
    </citation>
    <scope>NUCLEOTIDE SEQUENCE [LARGE SCALE GENOMIC DNA]</scope>
    <source>
        <strain evidence="1">cv. AL8/78</strain>
    </source>
</reference>
<reference evidence="1" key="3">
    <citation type="journal article" date="2017" name="Nature">
        <title>Genome sequence of the progenitor of the wheat D genome Aegilops tauschii.</title>
        <authorList>
            <person name="Luo M.C."/>
            <person name="Gu Y.Q."/>
            <person name="Puiu D."/>
            <person name="Wang H."/>
            <person name="Twardziok S.O."/>
            <person name="Deal K.R."/>
            <person name="Huo N."/>
            <person name="Zhu T."/>
            <person name="Wang L."/>
            <person name="Wang Y."/>
            <person name="McGuire P.E."/>
            <person name="Liu S."/>
            <person name="Long H."/>
            <person name="Ramasamy R.K."/>
            <person name="Rodriguez J.C."/>
            <person name="Van S.L."/>
            <person name="Yuan L."/>
            <person name="Wang Z."/>
            <person name="Xia Z."/>
            <person name="Xiao L."/>
            <person name="Anderson O.D."/>
            <person name="Ouyang S."/>
            <person name="Liang Y."/>
            <person name="Zimin A.V."/>
            <person name="Pertea G."/>
            <person name="Qi P."/>
            <person name="Bennetzen J.L."/>
            <person name="Dai X."/>
            <person name="Dawson M.W."/>
            <person name="Muller H.G."/>
            <person name="Kugler K."/>
            <person name="Rivarola-Duarte L."/>
            <person name="Spannagl M."/>
            <person name="Mayer K.F.X."/>
            <person name="Lu F.H."/>
            <person name="Bevan M.W."/>
            <person name="Leroy P."/>
            <person name="Li P."/>
            <person name="You F.M."/>
            <person name="Sun Q."/>
            <person name="Liu Z."/>
            <person name="Lyons E."/>
            <person name="Wicker T."/>
            <person name="Salzberg S.L."/>
            <person name="Devos K.M."/>
            <person name="Dvorak J."/>
        </authorList>
    </citation>
    <scope>NUCLEOTIDE SEQUENCE [LARGE SCALE GENOMIC DNA]</scope>
    <source>
        <strain evidence="1">cv. AL8/78</strain>
    </source>
</reference>
<dbReference type="Gramene" id="AET2Gv20043600.1">
    <property type="protein sequence ID" value="AET2Gv20043600.1"/>
    <property type="gene ID" value="AET2Gv20043600"/>
</dbReference>
<dbReference type="InterPro" id="IPR011009">
    <property type="entry name" value="Kinase-like_dom_sf"/>
</dbReference>
<sequence length="69" mass="7741">MSPKESEVELVTVPDGETIAAKKLVENSPFPQDKTFNNEVQSIMALQHENAVRLVGYCHESLKKVEQNN</sequence>
<evidence type="ECO:0008006" key="3">
    <source>
        <dbReference type="Google" id="ProtNLM"/>
    </source>
</evidence>
<dbReference type="AlphaFoldDB" id="A0A453A9U7"/>